<comment type="similarity">
    <text evidence="3 8">Belongs to the glycosyltransferase 1 family. Bacterial/plant glycogen synthase subfamily.</text>
</comment>
<feature type="compositionally biased region" description="Low complexity" evidence="9">
    <location>
        <begin position="8"/>
        <end position="22"/>
    </location>
</feature>
<keyword evidence="6 8" id="KW-0750">Starch biosynthesis</keyword>
<evidence type="ECO:0000256" key="6">
    <source>
        <dbReference type="ARBA" id="ARBA00022922"/>
    </source>
</evidence>
<dbReference type="RefSeq" id="XP_013896982.1">
    <property type="nucleotide sequence ID" value="XM_014041528.1"/>
</dbReference>
<dbReference type="GO" id="GO:0004373">
    <property type="term" value="F:alpha-1,4-glucan glucosyltransferase (UDP-glucose donor) activity"/>
    <property type="evidence" value="ECO:0007669"/>
    <property type="project" value="InterPro"/>
</dbReference>
<dbReference type="AlphaFoldDB" id="A0A0D2JEF8"/>
<comment type="subcellular location">
    <subcellularLocation>
        <location evidence="8">Plastid</location>
        <location evidence="8">Chloroplast</location>
    </subcellularLocation>
    <subcellularLocation>
        <location evidence="8">Plastid</location>
        <location evidence="8">Amyloplast</location>
    </subcellularLocation>
</comment>
<comment type="pathway">
    <text evidence="2 8">Glycan biosynthesis; starch biosynthesis.</text>
</comment>
<dbReference type="UniPathway" id="UPA00152"/>
<evidence type="ECO:0000256" key="4">
    <source>
        <dbReference type="ARBA" id="ARBA00022676"/>
    </source>
</evidence>
<sequence length="578" mass="60938">MGPSAWGRPVLEPLEPLAPRAPQGTRKTRPRVTQCTEPLSIVFCAAEVAPWSKTGGLGDVMGALPQALAARGHRVTVVTARHTNGGADVARYDGAEGHAPAPRAASALAPCNALTPSPAAAAQVVPGGPLHIELGGGRQAVELHRLEADGVEWLFVDHPVFQRPGTPYGDANGPFEDNLFRFALLSLAALEAPLRIAASGGRSLGDDVTFIANDWHAALLPVFLRSRYQEGGAYRGATCALAIHNLAHQGVFPSHAFNGLSLPGGTYGLLEWRPPPGPGEDPNNHREATLNVLKGGVECADSLITVSQNYALEITSSPQPQGIHTLLAQRRALLRGIVNGIDTREWDPSSDPLIPANYSAQDLAGKAACKRALQRELRLEPDPRAPLVGFVGRLDHQKGPDLVLESLPALAALGCQVVMLGSGAPDYEAALQEATKTYGFFFRAVVGFSVPLAHRLMAGCDILLMPSRFEPCGLNQLYAMRYGTVPVAHATGGLADTIDDVSAFDGGEEGTGWTFSPATLDALAGAVAAAVRCYRSSPAAWGAVVRRGMAADHSWEGAAEQYEKVLLGAKERRLAAAV</sequence>
<dbReference type="InterPro" id="IPR001296">
    <property type="entry name" value="Glyco_trans_1"/>
</dbReference>
<accession>A0A0D2JEF8</accession>
<keyword evidence="13" id="KW-1185">Reference proteome</keyword>
<organism evidence="12 13">
    <name type="scientific">Monoraphidium neglectum</name>
    <dbReference type="NCBI Taxonomy" id="145388"/>
    <lineage>
        <taxon>Eukaryota</taxon>
        <taxon>Viridiplantae</taxon>
        <taxon>Chlorophyta</taxon>
        <taxon>core chlorophytes</taxon>
        <taxon>Chlorophyceae</taxon>
        <taxon>CS clade</taxon>
        <taxon>Sphaeropleales</taxon>
        <taxon>Selenastraceae</taxon>
        <taxon>Monoraphidium</taxon>
    </lineage>
</organism>
<evidence type="ECO:0000256" key="7">
    <source>
        <dbReference type="ARBA" id="ARBA00023234"/>
    </source>
</evidence>
<feature type="region of interest" description="Disordered" evidence="9">
    <location>
        <begin position="1"/>
        <end position="32"/>
    </location>
</feature>
<evidence type="ECO:0000256" key="2">
    <source>
        <dbReference type="ARBA" id="ARBA00004727"/>
    </source>
</evidence>
<comment type="catalytic activity">
    <reaction evidence="1">
        <text>[(1-&gt;4)-alpha-D-glucosyl](n) + ADP-alpha-D-glucose = [(1-&gt;4)-alpha-D-glucosyl](n+1) + ADP + H(+)</text>
        <dbReference type="Rhea" id="RHEA:18189"/>
        <dbReference type="Rhea" id="RHEA-COMP:9584"/>
        <dbReference type="Rhea" id="RHEA-COMP:9587"/>
        <dbReference type="ChEBI" id="CHEBI:15378"/>
        <dbReference type="ChEBI" id="CHEBI:15444"/>
        <dbReference type="ChEBI" id="CHEBI:57498"/>
        <dbReference type="ChEBI" id="CHEBI:456216"/>
        <dbReference type="EC" id="2.4.1.21"/>
    </reaction>
</comment>
<evidence type="ECO:0000256" key="9">
    <source>
        <dbReference type="SAM" id="MobiDB-lite"/>
    </source>
</evidence>
<dbReference type="GO" id="GO:0009507">
    <property type="term" value="C:chloroplast"/>
    <property type="evidence" value="ECO:0007669"/>
    <property type="project" value="UniProtKB-SubCell"/>
</dbReference>
<evidence type="ECO:0000259" key="10">
    <source>
        <dbReference type="Pfam" id="PF00534"/>
    </source>
</evidence>
<evidence type="ECO:0000256" key="8">
    <source>
        <dbReference type="RuleBase" id="RU361232"/>
    </source>
</evidence>
<keyword evidence="8" id="KW-0150">Chloroplast</keyword>
<dbReference type="SUPFAM" id="SSF53756">
    <property type="entry name" value="UDP-Glycosyltransferase/glycogen phosphorylase"/>
    <property type="match status" value="1"/>
</dbReference>
<keyword evidence="7 8" id="KW-0934">Plastid</keyword>
<dbReference type="PANTHER" id="PTHR45825:SF11">
    <property type="entry name" value="ALPHA AMYLASE DOMAIN-CONTAINING PROTEIN"/>
    <property type="match status" value="1"/>
</dbReference>
<keyword evidence="7 8" id="KW-0035">Amyloplast</keyword>
<dbReference type="STRING" id="145388.A0A0D2JEF8"/>
<feature type="domain" description="Starch synthase catalytic" evidence="11">
    <location>
        <begin position="41"/>
        <end position="328"/>
    </location>
</feature>
<dbReference type="GeneID" id="25742874"/>
<dbReference type="EC" id="2.4.1.-" evidence="8"/>
<evidence type="ECO:0000256" key="1">
    <source>
        <dbReference type="ARBA" id="ARBA00001478"/>
    </source>
</evidence>
<reference evidence="12 13" key="1">
    <citation type="journal article" date="2013" name="BMC Genomics">
        <title>Reconstruction of the lipid metabolism for the microalga Monoraphidium neglectum from its genome sequence reveals characteristics suitable for biofuel production.</title>
        <authorList>
            <person name="Bogen C."/>
            <person name="Al-Dilaimi A."/>
            <person name="Albersmeier A."/>
            <person name="Wichmann J."/>
            <person name="Grundmann M."/>
            <person name="Rupp O."/>
            <person name="Lauersen K.J."/>
            <person name="Blifernez-Klassen O."/>
            <person name="Kalinowski J."/>
            <person name="Goesmann A."/>
            <person name="Mussgnug J.H."/>
            <person name="Kruse O."/>
        </authorList>
    </citation>
    <scope>NUCLEOTIDE SEQUENCE [LARGE SCALE GENOMIC DNA]</scope>
    <source>
        <strain evidence="12 13">SAG 48.87</strain>
    </source>
</reference>
<evidence type="ECO:0000256" key="5">
    <source>
        <dbReference type="ARBA" id="ARBA00022679"/>
    </source>
</evidence>
<dbReference type="CDD" id="cd03791">
    <property type="entry name" value="GT5_Glycogen_synthase_DULL1-like"/>
    <property type="match status" value="1"/>
</dbReference>
<evidence type="ECO:0000313" key="13">
    <source>
        <dbReference type="Proteomes" id="UP000054498"/>
    </source>
</evidence>
<dbReference type="EMBL" id="KK102361">
    <property type="protein sequence ID" value="KIY97962.1"/>
    <property type="molecule type" value="Genomic_DNA"/>
</dbReference>
<dbReference type="OrthoDB" id="512920at2759"/>
<keyword evidence="5 12" id="KW-0808">Transferase</keyword>
<gene>
    <name evidence="12" type="ORF">MNEG_9999</name>
</gene>
<dbReference type="Pfam" id="PF08323">
    <property type="entry name" value="Glyco_transf_5"/>
    <property type="match status" value="1"/>
</dbReference>
<dbReference type="GO" id="GO:0019252">
    <property type="term" value="P:starch biosynthetic process"/>
    <property type="evidence" value="ECO:0007669"/>
    <property type="project" value="UniProtKB-UniRule"/>
</dbReference>
<dbReference type="InterPro" id="IPR013534">
    <property type="entry name" value="Starch_synth_cat_dom"/>
</dbReference>
<dbReference type="GO" id="GO:0009501">
    <property type="term" value="C:amyloplast"/>
    <property type="evidence" value="ECO:0007669"/>
    <property type="project" value="UniProtKB-SubCell"/>
</dbReference>
<feature type="domain" description="Glycosyl transferase family 1" evidence="10">
    <location>
        <begin position="383"/>
        <end position="534"/>
    </location>
</feature>
<evidence type="ECO:0000259" key="11">
    <source>
        <dbReference type="Pfam" id="PF08323"/>
    </source>
</evidence>
<dbReference type="KEGG" id="mng:MNEG_9999"/>
<dbReference type="InterPro" id="IPR011835">
    <property type="entry name" value="GS/SS"/>
</dbReference>
<dbReference type="GO" id="GO:0009011">
    <property type="term" value="F:alpha-1,4-glucan glucosyltransferase (ADP-glucose donor) activity"/>
    <property type="evidence" value="ECO:0007669"/>
    <property type="project" value="UniProtKB-EC"/>
</dbReference>
<dbReference type="Gene3D" id="3.40.50.2000">
    <property type="entry name" value="Glycogen Phosphorylase B"/>
    <property type="match status" value="2"/>
</dbReference>
<protein>
    <recommendedName>
        <fullName evidence="8">Starch synthase, chloroplastic/amyloplastic</fullName>
        <ecNumber evidence="8">2.4.1.-</ecNumber>
    </recommendedName>
</protein>
<dbReference type="Proteomes" id="UP000054498">
    <property type="component" value="Unassembled WGS sequence"/>
</dbReference>
<proteinExistence type="inferred from homology"/>
<keyword evidence="4 8" id="KW-0328">Glycosyltransferase</keyword>
<dbReference type="HAMAP" id="MF_00484">
    <property type="entry name" value="Glycogen_synth"/>
    <property type="match status" value="1"/>
</dbReference>
<evidence type="ECO:0000256" key="3">
    <source>
        <dbReference type="ARBA" id="ARBA00010281"/>
    </source>
</evidence>
<dbReference type="Pfam" id="PF00534">
    <property type="entry name" value="Glycos_transf_1"/>
    <property type="match status" value="1"/>
</dbReference>
<evidence type="ECO:0000313" key="12">
    <source>
        <dbReference type="EMBL" id="KIY97962.1"/>
    </source>
</evidence>
<name>A0A0D2JEF8_9CHLO</name>
<dbReference type="PANTHER" id="PTHR45825">
    <property type="entry name" value="GRANULE-BOUND STARCH SYNTHASE 1, CHLOROPLASTIC/AMYLOPLASTIC"/>
    <property type="match status" value="1"/>
</dbReference>
<dbReference type="NCBIfam" id="TIGR02095">
    <property type="entry name" value="glgA"/>
    <property type="match status" value="1"/>
</dbReference>